<gene>
    <name evidence="1" type="ORF">GCM10011510_17180</name>
</gene>
<organism evidence="1 2">
    <name type="scientific">Streptococcus himalayensis</name>
    <dbReference type="NCBI Taxonomy" id="1888195"/>
    <lineage>
        <taxon>Bacteria</taxon>
        <taxon>Bacillati</taxon>
        <taxon>Bacillota</taxon>
        <taxon>Bacilli</taxon>
        <taxon>Lactobacillales</taxon>
        <taxon>Streptococcaceae</taxon>
        <taxon>Streptococcus</taxon>
    </lineage>
</organism>
<dbReference type="AlphaFoldDB" id="A0A917A9B8"/>
<sequence>MTIIEQAWQAFVEGKLVEAKDLLSKLNEDTASSRSLRAYLALEEQHYQQAMKLYEQNRIEALLAKNQEELHVALHQQAMVAREMDRLEEALDLIAQEAEIIRQHFSDDALRLAVNAYEQGYLRLKLHQTSEGLVYMKKSLSWALETDDLIAQACAYRGLGELYQELGASEESHLSFEQSLSLFCQAGDHLGAEEIEKMLKNSEF</sequence>
<keyword evidence="2" id="KW-1185">Reference proteome</keyword>
<reference evidence="1" key="2">
    <citation type="submission" date="2020-09" db="EMBL/GenBank/DDBJ databases">
        <authorList>
            <person name="Sun Q."/>
            <person name="Zhou Y."/>
        </authorList>
    </citation>
    <scope>NUCLEOTIDE SEQUENCE</scope>
    <source>
        <strain evidence="1">CGMCC 1.15533</strain>
    </source>
</reference>
<reference evidence="1" key="1">
    <citation type="journal article" date="2014" name="Int. J. Syst. Evol. Microbiol.">
        <title>Complete genome sequence of Corynebacterium casei LMG S-19264T (=DSM 44701T), isolated from a smear-ripened cheese.</title>
        <authorList>
            <consortium name="US DOE Joint Genome Institute (JGI-PGF)"/>
            <person name="Walter F."/>
            <person name="Albersmeier A."/>
            <person name="Kalinowski J."/>
            <person name="Ruckert C."/>
        </authorList>
    </citation>
    <scope>NUCLEOTIDE SEQUENCE</scope>
    <source>
        <strain evidence="1">CGMCC 1.15533</strain>
    </source>
</reference>
<accession>A0A917A9B8</accession>
<evidence type="ECO:0000313" key="1">
    <source>
        <dbReference type="EMBL" id="GGE36385.1"/>
    </source>
</evidence>
<dbReference type="Gene3D" id="1.25.40.10">
    <property type="entry name" value="Tetratricopeptide repeat domain"/>
    <property type="match status" value="1"/>
</dbReference>
<dbReference type="SUPFAM" id="SSF48452">
    <property type="entry name" value="TPR-like"/>
    <property type="match status" value="1"/>
</dbReference>
<evidence type="ECO:0000313" key="2">
    <source>
        <dbReference type="Proteomes" id="UP000660801"/>
    </source>
</evidence>
<proteinExistence type="predicted"/>
<comment type="caution">
    <text evidence="1">The sequence shown here is derived from an EMBL/GenBank/DDBJ whole genome shotgun (WGS) entry which is preliminary data.</text>
</comment>
<dbReference type="EMBL" id="BMJN01000039">
    <property type="protein sequence ID" value="GGE36385.1"/>
    <property type="molecule type" value="Genomic_DNA"/>
</dbReference>
<dbReference type="RefSeq" id="WP_068994299.1">
    <property type="nucleotide sequence ID" value="NZ_BMJN01000039.1"/>
</dbReference>
<evidence type="ECO:0008006" key="3">
    <source>
        <dbReference type="Google" id="ProtNLM"/>
    </source>
</evidence>
<name>A0A917A9B8_9STRE</name>
<dbReference type="InterPro" id="IPR011990">
    <property type="entry name" value="TPR-like_helical_dom_sf"/>
</dbReference>
<dbReference type="Proteomes" id="UP000660801">
    <property type="component" value="Unassembled WGS sequence"/>
</dbReference>
<dbReference type="OrthoDB" id="2083458at2"/>
<protein>
    <recommendedName>
        <fullName evidence="3">Tetratricopeptide repeat protein</fullName>
    </recommendedName>
</protein>